<dbReference type="AlphaFoldDB" id="A0A6A6R7J8"/>
<dbReference type="CDD" id="cd16448">
    <property type="entry name" value="RING-H2"/>
    <property type="match status" value="1"/>
</dbReference>
<protein>
    <recommendedName>
        <fullName evidence="3">RING-type domain-containing protein</fullName>
    </recommendedName>
</protein>
<evidence type="ECO:0000256" key="2">
    <source>
        <dbReference type="SAM" id="MobiDB-lite"/>
    </source>
</evidence>
<dbReference type="Proteomes" id="UP000799750">
    <property type="component" value="Unassembled WGS sequence"/>
</dbReference>
<gene>
    <name evidence="4" type="ORF">BU16DRAFT_247176</name>
</gene>
<dbReference type="SUPFAM" id="SSF57850">
    <property type="entry name" value="RING/U-box"/>
    <property type="match status" value="1"/>
</dbReference>
<dbReference type="OrthoDB" id="3677589at2759"/>
<dbReference type="Pfam" id="PF13639">
    <property type="entry name" value="zf-RING_2"/>
    <property type="match status" value="1"/>
</dbReference>
<dbReference type="EMBL" id="MU004183">
    <property type="protein sequence ID" value="KAF2500446.1"/>
    <property type="molecule type" value="Genomic_DNA"/>
</dbReference>
<keyword evidence="5" id="KW-1185">Reference proteome</keyword>
<evidence type="ECO:0000313" key="4">
    <source>
        <dbReference type="EMBL" id="KAF2500446.1"/>
    </source>
</evidence>
<keyword evidence="1" id="KW-0479">Metal-binding</keyword>
<dbReference type="InterPro" id="IPR013083">
    <property type="entry name" value="Znf_RING/FYVE/PHD"/>
</dbReference>
<dbReference type="PROSITE" id="PS50089">
    <property type="entry name" value="ZF_RING_2"/>
    <property type="match status" value="1"/>
</dbReference>
<keyword evidence="1" id="KW-0863">Zinc-finger</keyword>
<feature type="compositionally biased region" description="Acidic residues" evidence="2">
    <location>
        <begin position="384"/>
        <end position="413"/>
    </location>
</feature>
<evidence type="ECO:0000313" key="5">
    <source>
        <dbReference type="Proteomes" id="UP000799750"/>
    </source>
</evidence>
<evidence type="ECO:0000259" key="3">
    <source>
        <dbReference type="PROSITE" id="PS50089"/>
    </source>
</evidence>
<proteinExistence type="predicted"/>
<evidence type="ECO:0000256" key="1">
    <source>
        <dbReference type="PROSITE-ProRule" id="PRU00175"/>
    </source>
</evidence>
<accession>A0A6A6R7J8</accession>
<sequence length="436" mass="49725">MFRSCFYGVLRHSFASQVLNVLSRRGYTFTFTKRTFAAFSSSRKKLNTSSSFSIPIYTTTTVCADTASFETHNQTNPARMTSQDEVVHKERVDAWEMFVLGLEDVDGVSEEPADQFEVVNSTSLVVPFRELINLRGPTKFFWRGFQRFQEAMRYDHAGTVDMLASHINNRMAFCDESDLDTYRKICDLEELMEQLCAALDDKEDVSEAIKSSNILSSMYEAGQNVRKQLDEGVRMLAGCNEVSRTYVPAGYPIPVSSVSTRYEGPPENCSICFDMVGPRNGRAIACHHAFHWDCLEDLINSANDGSNKCPLCRDIICDRRARTPGPDEHHFNQRLALEAIHSVYYARLNLATLRSLYNCIFAEEPPWDWLNPDHSWEDWPRDELDYDDEDDDDEESDEDDQHDDEGNEDDDESSSTGSGAAFNDFDVEMKDVDEEL</sequence>
<dbReference type="GO" id="GO:0008270">
    <property type="term" value="F:zinc ion binding"/>
    <property type="evidence" value="ECO:0007669"/>
    <property type="project" value="UniProtKB-KW"/>
</dbReference>
<keyword evidence="1" id="KW-0862">Zinc</keyword>
<dbReference type="InterPro" id="IPR001841">
    <property type="entry name" value="Znf_RING"/>
</dbReference>
<reference evidence="4" key="1">
    <citation type="journal article" date="2020" name="Stud. Mycol.">
        <title>101 Dothideomycetes genomes: a test case for predicting lifestyles and emergence of pathogens.</title>
        <authorList>
            <person name="Haridas S."/>
            <person name="Albert R."/>
            <person name="Binder M."/>
            <person name="Bloem J."/>
            <person name="Labutti K."/>
            <person name="Salamov A."/>
            <person name="Andreopoulos B."/>
            <person name="Baker S."/>
            <person name="Barry K."/>
            <person name="Bills G."/>
            <person name="Bluhm B."/>
            <person name="Cannon C."/>
            <person name="Castanera R."/>
            <person name="Culley D."/>
            <person name="Daum C."/>
            <person name="Ezra D."/>
            <person name="Gonzalez J."/>
            <person name="Henrissat B."/>
            <person name="Kuo A."/>
            <person name="Liang C."/>
            <person name="Lipzen A."/>
            <person name="Lutzoni F."/>
            <person name="Magnuson J."/>
            <person name="Mondo S."/>
            <person name="Nolan M."/>
            <person name="Ohm R."/>
            <person name="Pangilinan J."/>
            <person name="Park H.-J."/>
            <person name="Ramirez L."/>
            <person name="Alfaro M."/>
            <person name="Sun H."/>
            <person name="Tritt A."/>
            <person name="Yoshinaga Y."/>
            <person name="Zwiers L.-H."/>
            <person name="Turgeon B."/>
            <person name="Goodwin S."/>
            <person name="Spatafora J."/>
            <person name="Crous P."/>
            <person name="Grigoriev I."/>
        </authorList>
    </citation>
    <scope>NUCLEOTIDE SEQUENCE</scope>
    <source>
        <strain evidence="4">CBS 269.34</strain>
    </source>
</reference>
<feature type="domain" description="RING-type" evidence="3">
    <location>
        <begin position="269"/>
        <end position="313"/>
    </location>
</feature>
<feature type="region of interest" description="Disordered" evidence="2">
    <location>
        <begin position="379"/>
        <end position="436"/>
    </location>
</feature>
<name>A0A6A6R7J8_9PEZI</name>
<organism evidence="4 5">
    <name type="scientific">Lophium mytilinum</name>
    <dbReference type="NCBI Taxonomy" id="390894"/>
    <lineage>
        <taxon>Eukaryota</taxon>
        <taxon>Fungi</taxon>
        <taxon>Dikarya</taxon>
        <taxon>Ascomycota</taxon>
        <taxon>Pezizomycotina</taxon>
        <taxon>Dothideomycetes</taxon>
        <taxon>Pleosporomycetidae</taxon>
        <taxon>Mytilinidiales</taxon>
        <taxon>Mytilinidiaceae</taxon>
        <taxon>Lophium</taxon>
    </lineage>
</organism>
<dbReference type="Gene3D" id="3.30.40.10">
    <property type="entry name" value="Zinc/RING finger domain, C3HC4 (zinc finger)"/>
    <property type="match status" value="1"/>
</dbReference>
<dbReference type="SMART" id="SM00184">
    <property type="entry name" value="RING"/>
    <property type="match status" value="1"/>
</dbReference>